<protein>
    <submittedName>
        <fullName evidence="2">Uncharacterized protein</fullName>
    </submittedName>
</protein>
<dbReference type="EMBL" id="KI660189">
    <property type="protein sequence ID" value="ETN77147.1"/>
    <property type="molecule type" value="Genomic_DNA"/>
</dbReference>
<dbReference type="OrthoDB" id="5857833at2759"/>
<feature type="region of interest" description="Disordered" evidence="1">
    <location>
        <begin position="1"/>
        <end position="32"/>
    </location>
</feature>
<dbReference type="InterPro" id="IPR043137">
    <property type="entry name" value="GGT_ssub_C"/>
</dbReference>
<organism evidence="2 3">
    <name type="scientific">Necator americanus</name>
    <name type="common">Human hookworm</name>
    <dbReference type="NCBI Taxonomy" id="51031"/>
    <lineage>
        <taxon>Eukaryota</taxon>
        <taxon>Metazoa</taxon>
        <taxon>Ecdysozoa</taxon>
        <taxon>Nematoda</taxon>
        <taxon>Chromadorea</taxon>
        <taxon>Rhabditida</taxon>
        <taxon>Rhabditina</taxon>
        <taxon>Rhabditomorpha</taxon>
        <taxon>Strongyloidea</taxon>
        <taxon>Ancylostomatidae</taxon>
        <taxon>Bunostominae</taxon>
        <taxon>Necator</taxon>
    </lineage>
</organism>
<dbReference type="Proteomes" id="UP000053676">
    <property type="component" value="Unassembled WGS sequence"/>
</dbReference>
<dbReference type="AlphaFoldDB" id="W2T820"/>
<evidence type="ECO:0000313" key="3">
    <source>
        <dbReference type="Proteomes" id="UP000053676"/>
    </source>
</evidence>
<feature type="compositionally biased region" description="Polar residues" evidence="1">
    <location>
        <begin position="1"/>
        <end position="25"/>
    </location>
</feature>
<dbReference type="KEGG" id="nai:NECAME_03247"/>
<accession>W2T820</accession>
<sequence>MNNAMSSFTYDTNVGSVSSRNSPQSAKCPLTQMSPLVGTKDGKVSFLSGGTNYLGICASVLRALTSLEGIPKAGAPLVYRNMKGLHSWSNDESLLTGY</sequence>
<gene>
    <name evidence="2" type="ORF">NECAME_03247</name>
</gene>
<evidence type="ECO:0000256" key="1">
    <source>
        <dbReference type="SAM" id="MobiDB-lite"/>
    </source>
</evidence>
<dbReference type="Gene3D" id="3.60.20.40">
    <property type="match status" value="1"/>
</dbReference>
<evidence type="ECO:0000313" key="2">
    <source>
        <dbReference type="EMBL" id="ETN77147.1"/>
    </source>
</evidence>
<keyword evidence="3" id="KW-1185">Reference proteome</keyword>
<proteinExistence type="predicted"/>
<name>W2T820_NECAM</name>
<reference evidence="3" key="1">
    <citation type="journal article" date="2014" name="Nat. Genet.">
        <title>Genome of the human hookworm Necator americanus.</title>
        <authorList>
            <person name="Tang Y.T."/>
            <person name="Gao X."/>
            <person name="Rosa B.A."/>
            <person name="Abubucker S."/>
            <person name="Hallsworth-Pepin K."/>
            <person name="Martin J."/>
            <person name="Tyagi R."/>
            <person name="Heizer E."/>
            <person name="Zhang X."/>
            <person name="Bhonagiri-Palsikar V."/>
            <person name="Minx P."/>
            <person name="Warren W.C."/>
            <person name="Wang Q."/>
            <person name="Zhan B."/>
            <person name="Hotez P.J."/>
            <person name="Sternberg P.W."/>
            <person name="Dougall A."/>
            <person name="Gaze S.T."/>
            <person name="Mulvenna J."/>
            <person name="Sotillo J."/>
            <person name="Ranganathan S."/>
            <person name="Rabelo E.M."/>
            <person name="Wilson R.K."/>
            <person name="Felgner P.L."/>
            <person name="Bethony J."/>
            <person name="Hawdon J.M."/>
            <person name="Gasser R.B."/>
            <person name="Loukas A."/>
            <person name="Mitreva M."/>
        </authorList>
    </citation>
    <scope>NUCLEOTIDE SEQUENCE [LARGE SCALE GENOMIC DNA]</scope>
</reference>